<keyword evidence="1" id="KW-1133">Transmembrane helix</keyword>
<keyword evidence="3" id="KW-1185">Reference proteome</keyword>
<gene>
    <name evidence="2" type="ORF">HDK90DRAFT_472762</name>
</gene>
<dbReference type="Proteomes" id="UP001492380">
    <property type="component" value="Unassembled WGS sequence"/>
</dbReference>
<accession>A0ABR1Z317</accession>
<sequence length="83" mass="9009">MSSGNEHCLVDFGVIRVISLLGALRFFASPLETYGRFVALHSLLSCHSPTTFLSLYLASVLLPISSSALPFVPFSVPCRHLIS</sequence>
<evidence type="ECO:0000256" key="1">
    <source>
        <dbReference type="SAM" id="Phobius"/>
    </source>
</evidence>
<feature type="transmembrane region" description="Helical" evidence="1">
    <location>
        <begin position="51"/>
        <end position="72"/>
    </location>
</feature>
<evidence type="ECO:0000313" key="2">
    <source>
        <dbReference type="EMBL" id="KAK8246796.1"/>
    </source>
</evidence>
<reference evidence="2 3" key="1">
    <citation type="submission" date="2024-04" db="EMBL/GenBank/DDBJ databases">
        <title>Phyllosticta paracitricarpa is synonymous to the EU quarantine fungus P. citricarpa based on phylogenomic analyses.</title>
        <authorList>
            <consortium name="Lawrence Berkeley National Laboratory"/>
            <person name="Van Ingen-Buijs V.A."/>
            <person name="Van Westerhoven A.C."/>
            <person name="Haridas S."/>
            <person name="Skiadas P."/>
            <person name="Martin F."/>
            <person name="Groenewald J.Z."/>
            <person name="Crous P.W."/>
            <person name="Seidl M.F."/>
        </authorList>
    </citation>
    <scope>NUCLEOTIDE SEQUENCE [LARGE SCALE GENOMIC DNA]</scope>
    <source>
        <strain evidence="2 3">CBS 123374</strain>
    </source>
</reference>
<comment type="caution">
    <text evidence="2">The sequence shown here is derived from an EMBL/GenBank/DDBJ whole genome shotgun (WGS) entry which is preliminary data.</text>
</comment>
<keyword evidence="1" id="KW-0812">Transmembrane</keyword>
<name>A0ABR1Z317_9PEZI</name>
<keyword evidence="1" id="KW-0472">Membrane</keyword>
<evidence type="ECO:0000313" key="3">
    <source>
        <dbReference type="Proteomes" id="UP001492380"/>
    </source>
</evidence>
<dbReference type="EMBL" id="JBBWRZ010000001">
    <property type="protein sequence ID" value="KAK8246796.1"/>
    <property type="molecule type" value="Genomic_DNA"/>
</dbReference>
<feature type="transmembrane region" description="Helical" evidence="1">
    <location>
        <begin position="12"/>
        <end position="31"/>
    </location>
</feature>
<organism evidence="2 3">
    <name type="scientific">Phyllosticta capitalensis</name>
    <dbReference type="NCBI Taxonomy" id="121624"/>
    <lineage>
        <taxon>Eukaryota</taxon>
        <taxon>Fungi</taxon>
        <taxon>Dikarya</taxon>
        <taxon>Ascomycota</taxon>
        <taxon>Pezizomycotina</taxon>
        <taxon>Dothideomycetes</taxon>
        <taxon>Dothideomycetes incertae sedis</taxon>
        <taxon>Botryosphaeriales</taxon>
        <taxon>Phyllostictaceae</taxon>
        <taxon>Phyllosticta</taxon>
    </lineage>
</organism>
<protein>
    <submittedName>
        <fullName evidence="2">Uncharacterized protein</fullName>
    </submittedName>
</protein>
<proteinExistence type="predicted"/>